<keyword evidence="7 8" id="KW-0694">RNA-binding</keyword>
<dbReference type="EC" id="3.1.26.3" evidence="8"/>
<dbReference type="Proteomes" id="UP000607397">
    <property type="component" value="Unassembled WGS sequence"/>
</dbReference>
<feature type="binding site" evidence="8">
    <location>
        <position position="51"/>
    </location>
    <ligand>
        <name>Mg(2+)</name>
        <dbReference type="ChEBI" id="CHEBI:18420"/>
    </ligand>
</feature>
<organism evidence="11 12">
    <name type="scientific">Petrachloros mirabilis ULC683</name>
    <dbReference type="NCBI Taxonomy" id="2781853"/>
    <lineage>
        <taxon>Bacteria</taxon>
        <taxon>Bacillati</taxon>
        <taxon>Cyanobacteriota</taxon>
        <taxon>Cyanophyceae</taxon>
        <taxon>Synechococcales</taxon>
        <taxon>Petrachlorosaceae</taxon>
        <taxon>Petrachloros</taxon>
        <taxon>Petrachloros mirabilis</taxon>
    </lineage>
</organism>
<dbReference type="InterPro" id="IPR036389">
    <property type="entry name" value="RNase_III_sf"/>
</dbReference>
<dbReference type="NCBIfam" id="TIGR02191">
    <property type="entry name" value="RNaseIII"/>
    <property type="match status" value="1"/>
</dbReference>
<feature type="binding site" evidence="8">
    <location>
        <position position="123"/>
    </location>
    <ligand>
        <name>Mg(2+)</name>
        <dbReference type="ChEBI" id="CHEBI:18420"/>
    </ligand>
</feature>
<dbReference type="SMART" id="SM00358">
    <property type="entry name" value="DSRM"/>
    <property type="match status" value="1"/>
</dbReference>
<gene>
    <name evidence="8 11" type="primary">rnc</name>
    <name evidence="11" type="ORF">GS597_10970</name>
</gene>
<dbReference type="GO" id="GO:0046872">
    <property type="term" value="F:metal ion binding"/>
    <property type="evidence" value="ECO:0007669"/>
    <property type="project" value="UniProtKB-KW"/>
</dbReference>
<dbReference type="GO" id="GO:0008033">
    <property type="term" value="P:tRNA processing"/>
    <property type="evidence" value="ECO:0007669"/>
    <property type="project" value="UniProtKB-KW"/>
</dbReference>
<keyword evidence="8" id="KW-0698">rRNA processing</keyword>
<comment type="subcellular location">
    <subcellularLocation>
        <location evidence="8">Cytoplasm</location>
    </subcellularLocation>
</comment>
<keyword evidence="5 8" id="KW-0255">Endonuclease</keyword>
<keyword evidence="6 8" id="KW-0378">Hydrolase</keyword>
<evidence type="ECO:0000259" key="9">
    <source>
        <dbReference type="PROSITE" id="PS50137"/>
    </source>
</evidence>
<dbReference type="PANTHER" id="PTHR11207:SF0">
    <property type="entry name" value="RIBONUCLEASE 3"/>
    <property type="match status" value="1"/>
</dbReference>
<keyword evidence="3 8" id="KW-0507">mRNA processing</keyword>
<keyword evidence="12" id="KW-1185">Reference proteome</keyword>
<dbReference type="SUPFAM" id="SSF54768">
    <property type="entry name" value="dsRNA-binding domain-like"/>
    <property type="match status" value="1"/>
</dbReference>
<dbReference type="CDD" id="cd00593">
    <property type="entry name" value="RIBOc"/>
    <property type="match status" value="1"/>
</dbReference>
<dbReference type="HAMAP" id="MF_00104">
    <property type="entry name" value="RNase_III"/>
    <property type="match status" value="1"/>
</dbReference>
<comment type="cofactor">
    <cofactor evidence="8">
        <name>Mg(2+)</name>
        <dbReference type="ChEBI" id="CHEBI:18420"/>
    </cofactor>
</comment>
<keyword evidence="4 8" id="KW-0540">Nuclease</keyword>
<evidence type="ECO:0000313" key="11">
    <source>
        <dbReference type="EMBL" id="NCJ07020.1"/>
    </source>
</evidence>
<feature type="domain" description="DRBM" evidence="9">
    <location>
        <begin position="165"/>
        <end position="240"/>
    </location>
</feature>
<dbReference type="PROSITE" id="PS50142">
    <property type="entry name" value="RNASE_3_2"/>
    <property type="match status" value="1"/>
</dbReference>
<dbReference type="CDD" id="cd10845">
    <property type="entry name" value="DSRM_RNAse_III_family"/>
    <property type="match status" value="1"/>
</dbReference>
<evidence type="ECO:0000256" key="4">
    <source>
        <dbReference type="ARBA" id="ARBA00022722"/>
    </source>
</evidence>
<keyword evidence="8" id="KW-0819">tRNA processing</keyword>
<dbReference type="GO" id="GO:0003725">
    <property type="term" value="F:double-stranded RNA binding"/>
    <property type="evidence" value="ECO:0007669"/>
    <property type="project" value="TreeGrafter"/>
</dbReference>
<dbReference type="Gene3D" id="3.30.160.20">
    <property type="match status" value="1"/>
</dbReference>
<dbReference type="PANTHER" id="PTHR11207">
    <property type="entry name" value="RIBONUCLEASE III"/>
    <property type="match status" value="1"/>
</dbReference>
<dbReference type="Gene3D" id="1.10.1520.10">
    <property type="entry name" value="Ribonuclease III domain"/>
    <property type="match status" value="1"/>
</dbReference>
<evidence type="ECO:0000256" key="3">
    <source>
        <dbReference type="ARBA" id="ARBA00022664"/>
    </source>
</evidence>
<comment type="caution">
    <text evidence="11">The sequence shown here is derived from an EMBL/GenBank/DDBJ whole genome shotgun (WGS) entry which is preliminary data.</text>
</comment>
<dbReference type="GO" id="GO:0006364">
    <property type="term" value="P:rRNA processing"/>
    <property type="evidence" value="ECO:0007669"/>
    <property type="project" value="UniProtKB-UniRule"/>
</dbReference>
<keyword evidence="8" id="KW-0963">Cytoplasm</keyword>
<dbReference type="SUPFAM" id="SSF69065">
    <property type="entry name" value="RNase III domain-like"/>
    <property type="match status" value="1"/>
</dbReference>
<keyword evidence="8" id="KW-0460">Magnesium</keyword>
<feature type="active site" evidence="8">
    <location>
        <position position="126"/>
    </location>
</feature>
<feature type="active site" evidence="8">
    <location>
        <position position="55"/>
    </location>
</feature>
<name>A0A8K1ZXC7_9CYAN</name>
<evidence type="ECO:0000256" key="2">
    <source>
        <dbReference type="ARBA" id="ARBA00010183"/>
    </source>
</evidence>
<comment type="catalytic activity">
    <reaction evidence="1 8">
        <text>Endonucleolytic cleavage to 5'-phosphomonoester.</text>
        <dbReference type="EC" id="3.1.26.3"/>
    </reaction>
</comment>
<dbReference type="PROSITE" id="PS50137">
    <property type="entry name" value="DS_RBD"/>
    <property type="match status" value="1"/>
</dbReference>
<evidence type="ECO:0000259" key="10">
    <source>
        <dbReference type="PROSITE" id="PS50142"/>
    </source>
</evidence>
<dbReference type="EMBL" id="WVIC01000019">
    <property type="protein sequence ID" value="NCJ07020.1"/>
    <property type="molecule type" value="Genomic_DNA"/>
</dbReference>
<evidence type="ECO:0000256" key="1">
    <source>
        <dbReference type="ARBA" id="ARBA00000109"/>
    </source>
</evidence>
<evidence type="ECO:0000256" key="8">
    <source>
        <dbReference type="HAMAP-Rule" id="MF_00104"/>
    </source>
</evidence>
<dbReference type="SMART" id="SM00535">
    <property type="entry name" value="RIBOc"/>
    <property type="match status" value="1"/>
</dbReference>
<dbReference type="GO" id="GO:0010468">
    <property type="term" value="P:regulation of gene expression"/>
    <property type="evidence" value="ECO:0007669"/>
    <property type="project" value="TreeGrafter"/>
</dbReference>
<accession>A0A8K1ZXC7</accession>
<protein>
    <recommendedName>
        <fullName evidence="8">Ribonuclease 3</fullName>
        <ecNumber evidence="8">3.1.26.3</ecNumber>
    </recommendedName>
    <alternativeName>
        <fullName evidence="8">Ribonuclease III</fullName>
        <shortName evidence="8">RNase III</shortName>
    </alternativeName>
</protein>
<dbReference type="InterPro" id="IPR011907">
    <property type="entry name" value="RNase_III"/>
</dbReference>
<dbReference type="GO" id="GO:0019843">
    <property type="term" value="F:rRNA binding"/>
    <property type="evidence" value="ECO:0007669"/>
    <property type="project" value="UniProtKB-KW"/>
</dbReference>
<keyword evidence="8" id="KW-0479">Metal-binding</keyword>
<dbReference type="RefSeq" id="WP_161825495.1">
    <property type="nucleotide sequence ID" value="NZ_WVIC01000019.1"/>
</dbReference>
<dbReference type="GO" id="GO:0006397">
    <property type="term" value="P:mRNA processing"/>
    <property type="evidence" value="ECO:0007669"/>
    <property type="project" value="UniProtKB-UniRule"/>
</dbReference>
<keyword evidence="8" id="KW-0699">rRNA-binding</keyword>
<dbReference type="GO" id="GO:0005737">
    <property type="term" value="C:cytoplasm"/>
    <property type="evidence" value="ECO:0007669"/>
    <property type="project" value="UniProtKB-SubCell"/>
</dbReference>
<evidence type="ECO:0000256" key="7">
    <source>
        <dbReference type="ARBA" id="ARBA00022884"/>
    </source>
</evidence>
<dbReference type="InterPro" id="IPR014720">
    <property type="entry name" value="dsRBD_dom"/>
</dbReference>
<dbReference type="InterPro" id="IPR000999">
    <property type="entry name" value="RNase_III_dom"/>
</dbReference>
<proteinExistence type="inferred from homology"/>
<dbReference type="AlphaFoldDB" id="A0A8K1ZXC7"/>
<comment type="similarity">
    <text evidence="2">Belongs to the ribonuclease III family.</text>
</comment>
<evidence type="ECO:0000313" key="12">
    <source>
        <dbReference type="Proteomes" id="UP000607397"/>
    </source>
</evidence>
<sequence length="250" mass="28162">MAEVYPERKRQLQKLLDRLGLDAPASVKWGLLDVAMTHPTASATANYEQLEFIGDAVVRLFAAEWLWQDSATGRVGEWSAIRSVLVSDRTLAELAYLYGLERFLRVAPSAARDYKGQESRLADAFEAMVGALYLSTHDFSLIRPWLEPHFEKRAAAVRSDPAYQNYKAALQQWTQAHYQQLPEYRVHEAERPELSQDHLNPQRFIAEVWLLGEHLATGVGRSRKAAEKSAAEAAFLKLQAQPASLPKTEG</sequence>
<reference evidence="11" key="1">
    <citation type="submission" date="2019-12" db="EMBL/GenBank/DDBJ databases">
        <title>High-Quality draft genome sequences of three cyanobacteria isolated from the limestone walls of the Old Cathedral of Coimbra.</title>
        <authorList>
            <person name="Tiago I."/>
            <person name="Soares F."/>
            <person name="Portugal A."/>
        </authorList>
    </citation>
    <scope>NUCLEOTIDE SEQUENCE [LARGE SCALE GENOMIC DNA]</scope>
    <source>
        <strain evidence="11">C</strain>
    </source>
</reference>
<feature type="domain" description="RNase III" evidence="10">
    <location>
        <begin position="12"/>
        <end position="137"/>
    </location>
</feature>
<comment type="subunit">
    <text evidence="8">Homodimer.</text>
</comment>
<evidence type="ECO:0000256" key="5">
    <source>
        <dbReference type="ARBA" id="ARBA00022759"/>
    </source>
</evidence>
<dbReference type="Pfam" id="PF00636">
    <property type="entry name" value="Ribonuclease_3"/>
    <property type="match status" value="1"/>
</dbReference>
<feature type="binding site" evidence="8">
    <location>
        <position position="126"/>
    </location>
    <ligand>
        <name>Mg(2+)</name>
        <dbReference type="ChEBI" id="CHEBI:18420"/>
    </ligand>
</feature>
<comment type="function">
    <text evidence="8">Digests double-stranded RNA. Involved in the processing of primary rRNA transcript to yield the immediate precursors to the large and small rRNAs (23S and 16S). Processes some mRNAs, and tRNAs when they are encoded in the rRNA operon. Processes pre-crRNA and tracrRNA of type II CRISPR loci if present in the organism.</text>
</comment>
<dbReference type="Pfam" id="PF00035">
    <property type="entry name" value="dsrm"/>
    <property type="match status" value="1"/>
</dbReference>
<evidence type="ECO:0000256" key="6">
    <source>
        <dbReference type="ARBA" id="ARBA00022801"/>
    </source>
</evidence>
<dbReference type="GO" id="GO:0004525">
    <property type="term" value="F:ribonuclease III activity"/>
    <property type="evidence" value="ECO:0007669"/>
    <property type="project" value="UniProtKB-UniRule"/>
</dbReference>